<gene>
    <name evidence="1" type="ORF">BON30_05135</name>
</gene>
<reference evidence="1 2" key="2">
    <citation type="submission" date="2016-12" db="EMBL/GenBank/DDBJ databases">
        <title>Draft Genome Sequence of Cystobacter ferrugineus Strain Cbfe23.</title>
        <authorList>
            <person name="Akbar S."/>
            <person name="Dowd S.E."/>
            <person name="Stevens D.C."/>
        </authorList>
    </citation>
    <scope>NUCLEOTIDE SEQUENCE [LARGE SCALE GENOMIC DNA]</scope>
    <source>
        <strain evidence="1 2">Cbfe23</strain>
    </source>
</reference>
<evidence type="ECO:0000313" key="1">
    <source>
        <dbReference type="EMBL" id="OJH42575.1"/>
    </source>
</evidence>
<dbReference type="AlphaFoldDB" id="A0A1L9BK38"/>
<dbReference type="STRING" id="83449.BON30_05135"/>
<proteinExistence type="predicted"/>
<accession>A0A1L9BK38</accession>
<dbReference type="EMBL" id="MPIN01000001">
    <property type="protein sequence ID" value="OJH42575.1"/>
    <property type="molecule type" value="Genomic_DNA"/>
</dbReference>
<dbReference type="Proteomes" id="UP000182229">
    <property type="component" value="Unassembled WGS sequence"/>
</dbReference>
<dbReference type="RefSeq" id="WP_071896670.1">
    <property type="nucleotide sequence ID" value="NZ_MPIN01000001.1"/>
</dbReference>
<evidence type="ECO:0000313" key="2">
    <source>
        <dbReference type="Proteomes" id="UP000182229"/>
    </source>
</evidence>
<comment type="caution">
    <text evidence="1">The sequence shown here is derived from an EMBL/GenBank/DDBJ whole genome shotgun (WGS) entry which is preliminary data.</text>
</comment>
<dbReference type="OrthoDB" id="5518929at2"/>
<sequence>MEFRKTTVLPLDDAQAASHLFRQWVHDRPHVLFVVLGSGPDREALVSKAGMFAGAEQQPRWVIWARDLSAIQADIAQLKESTAGLKQAVLNGDARAFVLSLGDAIHDVISASETADNFRVNLAYMRAEVLP</sequence>
<name>A0A1L9BK38_9BACT</name>
<keyword evidence="2" id="KW-1185">Reference proteome</keyword>
<protein>
    <submittedName>
        <fullName evidence="1">Uncharacterized protein</fullName>
    </submittedName>
</protein>
<organism evidence="1 2">
    <name type="scientific">Cystobacter ferrugineus</name>
    <dbReference type="NCBI Taxonomy" id="83449"/>
    <lineage>
        <taxon>Bacteria</taxon>
        <taxon>Pseudomonadati</taxon>
        <taxon>Myxococcota</taxon>
        <taxon>Myxococcia</taxon>
        <taxon>Myxococcales</taxon>
        <taxon>Cystobacterineae</taxon>
        <taxon>Archangiaceae</taxon>
        <taxon>Cystobacter</taxon>
    </lineage>
</organism>
<reference evidence="2" key="1">
    <citation type="submission" date="2016-11" db="EMBL/GenBank/DDBJ databases">
        <authorList>
            <person name="Shukria A."/>
            <person name="Stevens D.C."/>
        </authorList>
    </citation>
    <scope>NUCLEOTIDE SEQUENCE [LARGE SCALE GENOMIC DNA]</scope>
    <source>
        <strain evidence="2">Cbfe23</strain>
    </source>
</reference>